<dbReference type="AlphaFoldDB" id="A0A8J2WPK9"/>
<keyword evidence="7" id="KW-1185">Reference proteome</keyword>
<dbReference type="GO" id="GO:0008236">
    <property type="term" value="F:serine-type peptidase activity"/>
    <property type="evidence" value="ECO:0007669"/>
    <property type="project" value="UniProtKB-KW"/>
</dbReference>
<dbReference type="Proteomes" id="UP000789595">
    <property type="component" value="Unassembled WGS sequence"/>
</dbReference>
<protein>
    <submittedName>
        <fullName evidence="6">Uncharacterized protein</fullName>
    </submittedName>
</protein>
<evidence type="ECO:0000256" key="2">
    <source>
        <dbReference type="ARBA" id="ARBA00022670"/>
    </source>
</evidence>
<evidence type="ECO:0000256" key="1">
    <source>
        <dbReference type="ARBA" id="ARBA00006534"/>
    </source>
</evidence>
<dbReference type="OrthoDB" id="41623at2759"/>
<keyword evidence="2" id="KW-0645">Protease</keyword>
<keyword evidence="4" id="KW-0720">Serine protease</keyword>
<evidence type="ECO:0000313" key="7">
    <source>
        <dbReference type="Proteomes" id="UP000789595"/>
    </source>
</evidence>
<keyword evidence="3" id="KW-0378">Hydrolase</keyword>
<reference evidence="6" key="1">
    <citation type="submission" date="2021-11" db="EMBL/GenBank/DDBJ databases">
        <authorList>
            <consortium name="Genoscope - CEA"/>
            <person name="William W."/>
        </authorList>
    </citation>
    <scope>NUCLEOTIDE SEQUENCE</scope>
</reference>
<dbReference type="Pfam" id="PF03575">
    <property type="entry name" value="Peptidase_S51"/>
    <property type="match status" value="1"/>
</dbReference>
<organism evidence="6 7">
    <name type="scientific">Pelagomonas calceolata</name>
    <dbReference type="NCBI Taxonomy" id="35677"/>
    <lineage>
        <taxon>Eukaryota</taxon>
        <taxon>Sar</taxon>
        <taxon>Stramenopiles</taxon>
        <taxon>Ochrophyta</taxon>
        <taxon>Pelagophyceae</taxon>
        <taxon>Pelagomonadales</taxon>
        <taxon>Pelagomonadaceae</taxon>
        <taxon>Pelagomonas</taxon>
    </lineage>
</organism>
<evidence type="ECO:0000256" key="3">
    <source>
        <dbReference type="ARBA" id="ARBA00022801"/>
    </source>
</evidence>
<feature type="region of interest" description="Disordered" evidence="5">
    <location>
        <begin position="72"/>
        <end position="91"/>
    </location>
</feature>
<dbReference type="InterPro" id="IPR029062">
    <property type="entry name" value="Class_I_gatase-like"/>
</dbReference>
<name>A0A8J2WPK9_9STRA</name>
<proteinExistence type="inferred from homology"/>
<dbReference type="InterPro" id="IPR005320">
    <property type="entry name" value="Peptidase_S51"/>
</dbReference>
<feature type="compositionally biased region" description="Basic residues" evidence="5">
    <location>
        <begin position="81"/>
        <end position="91"/>
    </location>
</feature>
<evidence type="ECO:0000256" key="4">
    <source>
        <dbReference type="ARBA" id="ARBA00022825"/>
    </source>
</evidence>
<comment type="similarity">
    <text evidence="1">Belongs to the peptidase S51 family.</text>
</comment>
<dbReference type="GO" id="GO:0006508">
    <property type="term" value="P:proteolysis"/>
    <property type="evidence" value="ECO:0007669"/>
    <property type="project" value="UniProtKB-KW"/>
</dbReference>
<accession>A0A8J2WPK9</accession>
<evidence type="ECO:0000313" key="6">
    <source>
        <dbReference type="EMBL" id="CAH0375285.1"/>
    </source>
</evidence>
<evidence type="ECO:0000256" key="5">
    <source>
        <dbReference type="SAM" id="MobiDB-lite"/>
    </source>
</evidence>
<comment type="caution">
    <text evidence="6">The sequence shown here is derived from an EMBL/GenBank/DDBJ whole genome shotgun (WGS) entry which is preliminary data.</text>
</comment>
<sequence>MRSFALIAASAAALQAQPRDCFLLSSFSDGVLARPEVGALLRDAVQLKTGSVDARIRLTYIPTAMYALRRESQRTPGVQRQRARRDGKQKRDRAVAFFGGPARCDAVTLDLWDASVKHAVGVAVPTKGADALGAWDPHVVLVDGGNTFWLRRCMEDWLDAFRGSSAVYVGVSAGAICAGKHVDTALWKGWDDPGIVEDIDDWSGVLGLDLAGGASVFPHASAEYDGLVAEKTAARHEPLLKLDEGAAYVVGSDGGPGRFV</sequence>
<dbReference type="Gene3D" id="3.40.50.880">
    <property type="match status" value="1"/>
</dbReference>
<dbReference type="EMBL" id="CAKKNE010000004">
    <property type="protein sequence ID" value="CAH0375285.1"/>
    <property type="molecule type" value="Genomic_DNA"/>
</dbReference>
<gene>
    <name evidence="6" type="ORF">PECAL_4P26120</name>
</gene>